<dbReference type="InterPro" id="IPR010419">
    <property type="entry name" value="CO_DH_gsu"/>
</dbReference>
<dbReference type="RefSeq" id="WP_006019522.1">
    <property type="nucleotide sequence ID" value="NZ_KB375282.1"/>
</dbReference>
<comment type="caution">
    <text evidence="1">The sequence shown here is derived from an EMBL/GenBank/DDBJ whole genome shotgun (WGS) entry which is preliminary data.</text>
</comment>
<dbReference type="Gene3D" id="3.30.530.20">
    <property type="match status" value="1"/>
</dbReference>
<proteinExistence type="predicted"/>
<dbReference type="EMBL" id="AGWX01000001">
    <property type="protein sequence ID" value="EKS41716.1"/>
    <property type="molecule type" value="Genomic_DNA"/>
</dbReference>
<gene>
    <name evidence="1" type="ORF">HMPREF9695_00808</name>
</gene>
<evidence type="ECO:0008006" key="3">
    <source>
        <dbReference type="Google" id="ProtNLM"/>
    </source>
</evidence>
<dbReference type="InterPro" id="IPR023393">
    <property type="entry name" value="START-like_dom_sf"/>
</dbReference>
<dbReference type="SUPFAM" id="SSF55961">
    <property type="entry name" value="Bet v1-like"/>
    <property type="match status" value="1"/>
</dbReference>
<accession>K8PJK1</accession>
<organism evidence="1 2">
    <name type="scientific">Afipia broomeae ATCC 49717</name>
    <dbReference type="NCBI Taxonomy" id="883078"/>
    <lineage>
        <taxon>Bacteria</taxon>
        <taxon>Pseudomonadati</taxon>
        <taxon>Pseudomonadota</taxon>
        <taxon>Alphaproteobacteria</taxon>
        <taxon>Hyphomicrobiales</taxon>
        <taxon>Nitrobacteraceae</taxon>
        <taxon>Afipia</taxon>
    </lineage>
</organism>
<dbReference type="CDD" id="cd05018">
    <property type="entry name" value="CoxG"/>
    <property type="match status" value="1"/>
</dbReference>
<dbReference type="PANTHER" id="PTHR38588">
    <property type="entry name" value="BLL0334 PROTEIN"/>
    <property type="match status" value="1"/>
</dbReference>
<evidence type="ECO:0000313" key="2">
    <source>
        <dbReference type="Proteomes" id="UP000001096"/>
    </source>
</evidence>
<dbReference type="Pfam" id="PF06240">
    <property type="entry name" value="COXG"/>
    <property type="match status" value="1"/>
</dbReference>
<dbReference type="eggNOG" id="COG3427">
    <property type="taxonomic scope" value="Bacteria"/>
</dbReference>
<dbReference type="Proteomes" id="UP000001096">
    <property type="component" value="Unassembled WGS sequence"/>
</dbReference>
<dbReference type="HOGENOM" id="CLU_046420_1_0_5"/>
<dbReference type="AlphaFoldDB" id="K8PJK1"/>
<keyword evidence="2" id="KW-1185">Reference proteome</keyword>
<protein>
    <recommendedName>
        <fullName evidence="3">Carbon monoxide dehydrogenase subunit G</fullName>
    </recommendedName>
</protein>
<reference evidence="1 2" key="1">
    <citation type="submission" date="2012-04" db="EMBL/GenBank/DDBJ databases">
        <title>The Genome Sequence of Afipia broomeae ATCC 49717.</title>
        <authorList>
            <consortium name="The Broad Institute Genome Sequencing Platform"/>
            <person name="Earl A."/>
            <person name="Ward D."/>
            <person name="Feldgarden M."/>
            <person name="Gevers D."/>
            <person name="Huys G."/>
            <person name="Walker B."/>
            <person name="Young S.K."/>
            <person name="Zeng Q."/>
            <person name="Gargeya S."/>
            <person name="Fitzgerald M."/>
            <person name="Haas B."/>
            <person name="Abouelleil A."/>
            <person name="Alvarado L."/>
            <person name="Arachchi H.M."/>
            <person name="Berlin A."/>
            <person name="Chapman S.B."/>
            <person name="Goldberg J."/>
            <person name="Griggs A."/>
            <person name="Gujja S."/>
            <person name="Hansen M."/>
            <person name="Howarth C."/>
            <person name="Imamovic A."/>
            <person name="Larimer J."/>
            <person name="McCowen C."/>
            <person name="Montmayeur A."/>
            <person name="Murphy C."/>
            <person name="Neiman D."/>
            <person name="Pearson M."/>
            <person name="Priest M."/>
            <person name="Roberts A."/>
            <person name="Saif S."/>
            <person name="Shea T."/>
            <person name="Sisk P."/>
            <person name="Sykes S."/>
            <person name="Wortman J."/>
            <person name="Nusbaum C."/>
            <person name="Birren B."/>
        </authorList>
    </citation>
    <scope>NUCLEOTIDE SEQUENCE [LARGE SCALE GENOMIC DNA]</scope>
    <source>
        <strain evidence="1 2">ATCC 49717</strain>
    </source>
</reference>
<sequence length="163" mass="17103">MEMSGQTTLNASQADVWAALNDPVILRQAIPGCETLDMTSETEFAASVVLKVGPIKAKFLGRVTLSDIAPPEGYTITGQGQGGIAGFAEGGATVRLEALDSAHTVLHYDVQAKVGGKIAQLGARLIDSTAKKLAGQFFDRFGELVSGNPEQSENDKALKRASI</sequence>
<dbReference type="PANTHER" id="PTHR38588:SF1">
    <property type="entry name" value="BLL0334 PROTEIN"/>
    <property type="match status" value="1"/>
</dbReference>
<name>K8PJK1_9BRAD</name>
<dbReference type="PATRIC" id="fig|883078.3.peg.833"/>
<evidence type="ECO:0000313" key="1">
    <source>
        <dbReference type="EMBL" id="EKS41716.1"/>
    </source>
</evidence>